<evidence type="ECO:0008006" key="8">
    <source>
        <dbReference type="Google" id="ProtNLM"/>
    </source>
</evidence>
<dbReference type="PANTHER" id="PTHR34269">
    <property type="entry name" value="TRANSCRIPTION FACTOR B3-DOMAIN FAMILY-RELATED"/>
    <property type="match status" value="1"/>
</dbReference>
<dbReference type="GO" id="GO:0003677">
    <property type="term" value="F:DNA binding"/>
    <property type="evidence" value="ECO:0007669"/>
    <property type="project" value="UniProtKB-KW"/>
</dbReference>
<evidence type="ECO:0000256" key="1">
    <source>
        <dbReference type="ARBA" id="ARBA00004123"/>
    </source>
</evidence>
<dbReference type="SUPFAM" id="SSF101936">
    <property type="entry name" value="DNA-binding pseudobarrel domain"/>
    <property type="match status" value="1"/>
</dbReference>
<comment type="subcellular location">
    <subcellularLocation>
        <location evidence="1">Nucleus</location>
    </subcellularLocation>
</comment>
<sequence length="169" mass="19926">MANMKKTVFNHFLQSKEEEEKEKKSGAPRSLHAEWMVIRDEPPQLLDLYPWEIKKVLTESDVGRFNGLDLDYDHVCDHILPHWDRQVVCSVINRGEQVPIVVRDLDTCTKHNLYLRKWANDTTFTIHNYWTKEFVERRGLKEGELIGMYWDPRSSSLCFSVLNRTSNSS</sequence>
<keyword evidence="5" id="KW-0539">Nucleus</keyword>
<dbReference type="AlphaFoldDB" id="A0A822YLY0"/>
<protein>
    <recommendedName>
        <fullName evidence="8">B3 domain-containing protein At2g33720-like</fullName>
    </recommendedName>
</protein>
<reference evidence="6 7" key="1">
    <citation type="journal article" date="2020" name="Mol. Biol. Evol.">
        <title>Distinct Expression and Methylation Patterns for Genes with Different Fates following a Single Whole-Genome Duplication in Flowering Plants.</title>
        <authorList>
            <person name="Shi T."/>
            <person name="Rahmani R.S."/>
            <person name="Gugger P.F."/>
            <person name="Wang M."/>
            <person name="Li H."/>
            <person name="Zhang Y."/>
            <person name="Li Z."/>
            <person name="Wang Q."/>
            <person name="Van de Peer Y."/>
            <person name="Marchal K."/>
            <person name="Chen J."/>
        </authorList>
    </citation>
    <scope>NUCLEOTIDE SEQUENCE [LARGE SCALE GENOMIC DNA]</scope>
    <source>
        <tissue evidence="6">Leaf</tissue>
    </source>
</reference>
<proteinExistence type="predicted"/>
<evidence type="ECO:0000256" key="3">
    <source>
        <dbReference type="ARBA" id="ARBA00023125"/>
    </source>
</evidence>
<gene>
    <name evidence="6" type="ORF">HUJ06_011934</name>
</gene>
<dbReference type="EMBL" id="DUZY01000003">
    <property type="protein sequence ID" value="DAD33083.1"/>
    <property type="molecule type" value="Genomic_DNA"/>
</dbReference>
<dbReference type="PANTHER" id="PTHR34269:SF11">
    <property type="entry name" value="B3 DOMAIN PROTEIN"/>
    <property type="match status" value="1"/>
</dbReference>
<dbReference type="InterPro" id="IPR003340">
    <property type="entry name" value="B3_DNA-bd"/>
</dbReference>
<dbReference type="Gene3D" id="2.40.330.10">
    <property type="entry name" value="DNA-binding pseudobarrel domain"/>
    <property type="match status" value="1"/>
</dbReference>
<dbReference type="InterPro" id="IPR051442">
    <property type="entry name" value="B3_domain"/>
</dbReference>
<keyword evidence="2" id="KW-0805">Transcription regulation</keyword>
<keyword evidence="4" id="KW-0804">Transcription</keyword>
<evidence type="ECO:0000313" key="6">
    <source>
        <dbReference type="EMBL" id="DAD33083.1"/>
    </source>
</evidence>
<evidence type="ECO:0000313" key="7">
    <source>
        <dbReference type="Proteomes" id="UP000607653"/>
    </source>
</evidence>
<dbReference type="Proteomes" id="UP000607653">
    <property type="component" value="Unassembled WGS sequence"/>
</dbReference>
<keyword evidence="3" id="KW-0238">DNA-binding</keyword>
<comment type="caution">
    <text evidence="6">The sequence shown here is derived from an EMBL/GenBank/DDBJ whole genome shotgun (WGS) entry which is preliminary data.</text>
</comment>
<name>A0A822YLY0_NELNU</name>
<evidence type="ECO:0000256" key="2">
    <source>
        <dbReference type="ARBA" id="ARBA00023015"/>
    </source>
</evidence>
<dbReference type="InterPro" id="IPR015300">
    <property type="entry name" value="DNA-bd_pseudobarrel_sf"/>
</dbReference>
<organism evidence="6 7">
    <name type="scientific">Nelumbo nucifera</name>
    <name type="common">Sacred lotus</name>
    <dbReference type="NCBI Taxonomy" id="4432"/>
    <lineage>
        <taxon>Eukaryota</taxon>
        <taxon>Viridiplantae</taxon>
        <taxon>Streptophyta</taxon>
        <taxon>Embryophyta</taxon>
        <taxon>Tracheophyta</taxon>
        <taxon>Spermatophyta</taxon>
        <taxon>Magnoliopsida</taxon>
        <taxon>Proteales</taxon>
        <taxon>Nelumbonaceae</taxon>
        <taxon>Nelumbo</taxon>
    </lineage>
</organism>
<evidence type="ECO:0000256" key="4">
    <source>
        <dbReference type="ARBA" id="ARBA00023163"/>
    </source>
</evidence>
<evidence type="ECO:0000256" key="5">
    <source>
        <dbReference type="ARBA" id="ARBA00023242"/>
    </source>
</evidence>
<dbReference type="GO" id="GO:0005634">
    <property type="term" value="C:nucleus"/>
    <property type="evidence" value="ECO:0007669"/>
    <property type="project" value="UniProtKB-SubCell"/>
</dbReference>
<keyword evidence="7" id="KW-1185">Reference proteome</keyword>
<dbReference type="CDD" id="cd10017">
    <property type="entry name" value="B3_DNA"/>
    <property type="match status" value="1"/>
</dbReference>
<accession>A0A822YLY0</accession>